<dbReference type="PROSITE" id="PS50110">
    <property type="entry name" value="RESPONSE_REGULATORY"/>
    <property type="match status" value="1"/>
</dbReference>
<sequence>MNRSGGRVVITPDRTVDGSASTDPAPRVLVVDDELFLADLVASALRYAGFASTTAGDCAEAEATVARERPDLIILDVLLPDGSGIDLCRRLRENGVLAPVIFLTARRTVADKIEGLSVGGDDYLTKPFSLDELVARARAILRRSQLAAPAPPPGETGGLRYADLVIDQEAHVVRRQNVVIDLSPTEFNLLRYLVQNAGRVMSKQQIVDQVWEYDFGGNHGVVSTYISYLRRKIDQFDPPLIQTVPRVGYTLRLPAE</sequence>
<dbReference type="RefSeq" id="WP_110565206.1">
    <property type="nucleotide sequence ID" value="NZ_PYBV01000025.1"/>
</dbReference>
<name>A0A318NZJ4_9ACTN</name>
<dbReference type="PANTHER" id="PTHR48111">
    <property type="entry name" value="REGULATOR OF RPOS"/>
    <property type="match status" value="1"/>
</dbReference>
<evidence type="ECO:0000259" key="5">
    <source>
        <dbReference type="PROSITE" id="PS51755"/>
    </source>
</evidence>
<reference evidence="6 7" key="1">
    <citation type="submission" date="2018-03" db="EMBL/GenBank/DDBJ databases">
        <title>Bioinformatic expansion and discovery of thiopeptide antibiotics.</title>
        <authorList>
            <person name="Schwalen C.J."/>
            <person name="Hudson G.A."/>
            <person name="Mitchell D.A."/>
        </authorList>
    </citation>
    <scope>NUCLEOTIDE SEQUENCE [LARGE SCALE GENOMIC DNA]</scope>
    <source>
        <strain evidence="6 7">NRRL 8041</strain>
    </source>
</reference>
<feature type="DNA-binding region" description="OmpR/PhoB-type" evidence="3">
    <location>
        <begin position="156"/>
        <end position="253"/>
    </location>
</feature>
<evidence type="ECO:0000256" key="3">
    <source>
        <dbReference type="PROSITE-ProRule" id="PRU01091"/>
    </source>
</evidence>
<dbReference type="GO" id="GO:0006355">
    <property type="term" value="P:regulation of DNA-templated transcription"/>
    <property type="evidence" value="ECO:0007669"/>
    <property type="project" value="InterPro"/>
</dbReference>
<dbReference type="Proteomes" id="UP000248333">
    <property type="component" value="Unassembled WGS sequence"/>
</dbReference>
<dbReference type="InterPro" id="IPR016032">
    <property type="entry name" value="Sig_transdc_resp-reg_C-effctor"/>
</dbReference>
<organism evidence="6 7">
    <name type="scientific">Micromonospora arborensis</name>
    <dbReference type="NCBI Taxonomy" id="2116518"/>
    <lineage>
        <taxon>Bacteria</taxon>
        <taxon>Bacillati</taxon>
        <taxon>Actinomycetota</taxon>
        <taxon>Actinomycetes</taxon>
        <taxon>Micromonosporales</taxon>
        <taxon>Micromonosporaceae</taxon>
        <taxon>Micromonospora</taxon>
    </lineage>
</organism>
<dbReference type="PANTHER" id="PTHR48111:SF28">
    <property type="entry name" value="TRANSCRIPTIONAL REGULATORY PROTEIN TCRX-RELATED"/>
    <property type="match status" value="1"/>
</dbReference>
<dbReference type="PROSITE" id="PS51755">
    <property type="entry name" value="OMPR_PHOB"/>
    <property type="match status" value="1"/>
</dbReference>
<dbReference type="GO" id="GO:0000156">
    <property type="term" value="F:phosphorelay response regulator activity"/>
    <property type="evidence" value="ECO:0007669"/>
    <property type="project" value="TreeGrafter"/>
</dbReference>
<feature type="modified residue" description="4-aspartylphosphate" evidence="2">
    <location>
        <position position="76"/>
    </location>
</feature>
<dbReference type="InterPro" id="IPR001867">
    <property type="entry name" value="OmpR/PhoB-type_DNA-bd"/>
</dbReference>
<evidence type="ECO:0000313" key="6">
    <source>
        <dbReference type="EMBL" id="PYC67909.1"/>
    </source>
</evidence>
<accession>A0A318NZJ4</accession>
<protein>
    <submittedName>
        <fullName evidence="6">DNA-binding response regulator</fullName>
    </submittedName>
</protein>
<dbReference type="Gene3D" id="6.10.250.690">
    <property type="match status" value="1"/>
</dbReference>
<keyword evidence="7" id="KW-1185">Reference proteome</keyword>
<evidence type="ECO:0000259" key="4">
    <source>
        <dbReference type="PROSITE" id="PS50110"/>
    </source>
</evidence>
<dbReference type="GO" id="GO:0000976">
    <property type="term" value="F:transcription cis-regulatory region binding"/>
    <property type="evidence" value="ECO:0007669"/>
    <property type="project" value="TreeGrafter"/>
</dbReference>
<dbReference type="Pfam" id="PF00072">
    <property type="entry name" value="Response_reg"/>
    <property type="match status" value="1"/>
</dbReference>
<dbReference type="SUPFAM" id="SSF52172">
    <property type="entry name" value="CheY-like"/>
    <property type="match status" value="1"/>
</dbReference>
<dbReference type="InterPro" id="IPR039420">
    <property type="entry name" value="WalR-like"/>
</dbReference>
<dbReference type="CDD" id="cd00383">
    <property type="entry name" value="trans_reg_C"/>
    <property type="match status" value="1"/>
</dbReference>
<evidence type="ECO:0000256" key="1">
    <source>
        <dbReference type="ARBA" id="ARBA00023125"/>
    </source>
</evidence>
<dbReference type="InterPro" id="IPR001789">
    <property type="entry name" value="Sig_transdc_resp-reg_receiver"/>
</dbReference>
<gene>
    <name evidence="6" type="ORF">C7C45_19965</name>
</gene>
<evidence type="ECO:0000313" key="7">
    <source>
        <dbReference type="Proteomes" id="UP000248333"/>
    </source>
</evidence>
<dbReference type="SMART" id="SM00448">
    <property type="entry name" value="REC"/>
    <property type="match status" value="1"/>
</dbReference>
<dbReference type="InterPro" id="IPR011006">
    <property type="entry name" value="CheY-like_superfamily"/>
</dbReference>
<dbReference type="Gene3D" id="3.40.50.2300">
    <property type="match status" value="1"/>
</dbReference>
<dbReference type="AlphaFoldDB" id="A0A318NZJ4"/>
<dbReference type="OrthoDB" id="3820102at2"/>
<dbReference type="GO" id="GO:0032993">
    <property type="term" value="C:protein-DNA complex"/>
    <property type="evidence" value="ECO:0007669"/>
    <property type="project" value="TreeGrafter"/>
</dbReference>
<feature type="domain" description="Response regulatory" evidence="4">
    <location>
        <begin position="27"/>
        <end position="141"/>
    </location>
</feature>
<dbReference type="EMBL" id="PYBV01000025">
    <property type="protein sequence ID" value="PYC67909.1"/>
    <property type="molecule type" value="Genomic_DNA"/>
</dbReference>
<dbReference type="Gene3D" id="1.10.10.10">
    <property type="entry name" value="Winged helix-like DNA-binding domain superfamily/Winged helix DNA-binding domain"/>
    <property type="match status" value="1"/>
</dbReference>
<dbReference type="SMART" id="SM00862">
    <property type="entry name" value="Trans_reg_C"/>
    <property type="match status" value="1"/>
</dbReference>
<keyword evidence="1 3" id="KW-0238">DNA-binding</keyword>
<dbReference type="Pfam" id="PF00486">
    <property type="entry name" value="Trans_reg_C"/>
    <property type="match status" value="1"/>
</dbReference>
<dbReference type="SUPFAM" id="SSF46894">
    <property type="entry name" value="C-terminal effector domain of the bipartite response regulators"/>
    <property type="match status" value="1"/>
</dbReference>
<comment type="caution">
    <text evidence="6">The sequence shown here is derived from an EMBL/GenBank/DDBJ whole genome shotgun (WGS) entry which is preliminary data.</text>
</comment>
<proteinExistence type="predicted"/>
<dbReference type="InterPro" id="IPR036388">
    <property type="entry name" value="WH-like_DNA-bd_sf"/>
</dbReference>
<evidence type="ECO:0000256" key="2">
    <source>
        <dbReference type="PROSITE-ProRule" id="PRU00169"/>
    </source>
</evidence>
<feature type="domain" description="OmpR/PhoB-type" evidence="5">
    <location>
        <begin position="156"/>
        <end position="253"/>
    </location>
</feature>
<dbReference type="GO" id="GO:0005829">
    <property type="term" value="C:cytosol"/>
    <property type="evidence" value="ECO:0007669"/>
    <property type="project" value="TreeGrafter"/>
</dbReference>
<keyword evidence="2" id="KW-0597">Phosphoprotein</keyword>